<evidence type="ECO:0000256" key="1">
    <source>
        <dbReference type="SAM" id="Phobius"/>
    </source>
</evidence>
<dbReference type="AlphaFoldDB" id="A0A173X6P3"/>
<evidence type="ECO:0000313" key="3">
    <source>
        <dbReference type="Proteomes" id="UP000095647"/>
    </source>
</evidence>
<feature type="transmembrane region" description="Helical" evidence="1">
    <location>
        <begin position="164"/>
        <end position="186"/>
    </location>
</feature>
<keyword evidence="1" id="KW-0472">Membrane</keyword>
<keyword evidence="1" id="KW-1133">Transmembrane helix</keyword>
<sequence>MTIDSIHAIAALCVGIVLIALSWLLPRDSGEYVRCTQCLKYRQACNSICPACLTPDSPTSSAPQYAYILATRTRGMHIQLLLAVGEFLICVAQCALPCLIIKNIVDNAGLPTAYGIDQNIKIAFVLLLVPTVACWYAFLGSGLRGEQSYSPTRPMVFRRGTPSVIKELLSGLGFALTQSALLWLVIRPMLAVNGASAFMLEDGRPLLAYGIGTVCCVVAFAISCCVAPCTFGTFRHVPRGGYAIDQATNAVKVSHEPSGFSIASVLEIAQTLFDDCLR</sequence>
<feature type="transmembrane region" description="Helical" evidence="1">
    <location>
        <begin position="80"/>
        <end position="102"/>
    </location>
</feature>
<protein>
    <submittedName>
        <fullName evidence="2">Uncharacterized protein</fullName>
    </submittedName>
</protein>
<accession>A0A173X6P3</accession>
<feature type="transmembrane region" description="Helical" evidence="1">
    <location>
        <begin position="6"/>
        <end position="25"/>
    </location>
</feature>
<dbReference type="EMBL" id="CYYI01000002">
    <property type="protein sequence ID" value="CUN47010.1"/>
    <property type="molecule type" value="Genomic_DNA"/>
</dbReference>
<gene>
    <name evidence="2" type="ORF">ERS852382_00477</name>
</gene>
<dbReference type="Proteomes" id="UP000095647">
    <property type="component" value="Unassembled WGS sequence"/>
</dbReference>
<organism evidence="2 3">
    <name type="scientific">Bifidobacterium adolescentis</name>
    <dbReference type="NCBI Taxonomy" id="1680"/>
    <lineage>
        <taxon>Bacteria</taxon>
        <taxon>Bacillati</taxon>
        <taxon>Actinomycetota</taxon>
        <taxon>Actinomycetes</taxon>
        <taxon>Bifidobacteriales</taxon>
        <taxon>Bifidobacteriaceae</taxon>
        <taxon>Bifidobacterium</taxon>
    </lineage>
</organism>
<proteinExistence type="predicted"/>
<feature type="transmembrane region" description="Helical" evidence="1">
    <location>
        <begin position="206"/>
        <end position="231"/>
    </location>
</feature>
<evidence type="ECO:0000313" key="2">
    <source>
        <dbReference type="EMBL" id="CUN47010.1"/>
    </source>
</evidence>
<keyword evidence="1" id="KW-0812">Transmembrane</keyword>
<name>A0A173X6P3_BIFAD</name>
<dbReference type="RefSeq" id="WP_055680151.1">
    <property type="nucleotide sequence ID" value="NZ_CYYI01000002.1"/>
</dbReference>
<feature type="transmembrane region" description="Helical" evidence="1">
    <location>
        <begin position="122"/>
        <end position="143"/>
    </location>
</feature>
<reference evidence="2 3" key="1">
    <citation type="submission" date="2015-09" db="EMBL/GenBank/DDBJ databases">
        <authorList>
            <consortium name="Pathogen Informatics"/>
        </authorList>
    </citation>
    <scope>NUCLEOTIDE SEQUENCE [LARGE SCALE GENOMIC DNA]</scope>
    <source>
        <strain evidence="2 3">2789STDY5608824</strain>
    </source>
</reference>